<dbReference type="VEuPathDB" id="FungiDB:PSTT_04388"/>
<sequence length="104" mass="11611">MQDISSMLHSEHSHQVLGSVIEAFTNLLSKCYSIRRSPPNREYPSIDQPGVPQGAILQLHSYILPKLRSHIVVLSHLTDPNDLMNDLGSQLDLISEVQSNLVIL</sequence>
<protein>
    <submittedName>
        <fullName evidence="1">Uncharacterized protein</fullName>
    </submittedName>
</protein>
<proteinExistence type="predicted"/>
<comment type="caution">
    <text evidence="1">The sequence shown here is derived from an EMBL/GenBank/DDBJ whole genome shotgun (WGS) entry which is preliminary data.</text>
</comment>
<name>A0A2S4VTB9_9BASI</name>
<dbReference type="VEuPathDB" id="FungiDB:PSHT_13743"/>
<dbReference type="Proteomes" id="UP000239156">
    <property type="component" value="Unassembled WGS sequence"/>
</dbReference>
<keyword evidence="2" id="KW-1185">Reference proteome</keyword>
<evidence type="ECO:0000313" key="2">
    <source>
        <dbReference type="Proteomes" id="UP000239156"/>
    </source>
</evidence>
<organism evidence="1 2">
    <name type="scientific">Puccinia striiformis</name>
    <dbReference type="NCBI Taxonomy" id="27350"/>
    <lineage>
        <taxon>Eukaryota</taxon>
        <taxon>Fungi</taxon>
        <taxon>Dikarya</taxon>
        <taxon>Basidiomycota</taxon>
        <taxon>Pucciniomycotina</taxon>
        <taxon>Pucciniomycetes</taxon>
        <taxon>Pucciniales</taxon>
        <taxon>Pucciniaceae</taxon>
        <taxon>Puccinia</taxon>
    </lineage>
</organism>
<dbReference type="AlphaFoldDB" id="A0A2S4VTB9"/>
<reference evidence="1" key="1">
    <citation type="submission" date="2017-12" db="EMBL/GenBank/DDBJ databases">
        <title>Gene loss provides genomic basis for host adaptation in cereal stripe rust fungi.</title>
        <authorList>
            <person name="Xia C."/>
        </authorList>
    </citation>
    <scope>NUCLEOTIDE SEQUENCE [LARGE SCALE GENOMIC DNA]</scope>
    <source>
        <strain evidence="1">93-210</strain>
    </source>
</reference>
<gene>
    <name evidence="1" type="ORF">PSTT_04388</name>
</gene>
<dbReference type="EMBL" id="PKSL01000029">
    <property type="protein sequence ID" value="POW12766.1"/>
    <property type="molecule type" value="Genomic_DNA"/>
</dbReference>
<evidence type="ECO:0000313" key="1">
    <source>
        <dbReference type="EMBL" id="POW12766.1"/>
    </source>
</evidence>
<accession>A0A2S4VTB9</accession>